<dbReference type="Pfam" id="PF12658">
    <property type="entry name" value="Ten1"/>
    <property type="match status" value="1"/>
</dbReference>
<organism evidence="1 2">
    <name type="scientific">Cytospora leucostoma</name>
    <dbReference type="NCBI Taxonomy" id="1230097"/>
    <lineage>
        <taxon>Eukaryota</taxon>
        <taxon>Fungi</taxon>
        <taxon>Dikarya</taxon>
        <taxon>Ascomycota</taxon>
        <taxon>Pezizomycotina</taxon>
        <taxon>Sordariomycetes</taxon>
        <taxon>Sordariomycetidae</taxon>
        <taxon>Diaporthales</taxon>
        <taxon>Cytosporaceae</taxon>
        <taxon>Cytospora</taxon>
    </lineage>
</organism>
<dbReference type="GO" id="GO:1990879">
    <property type="term" value="C:CST complex"/>
    <property type="evidence" value="ECO:0007669"/>
    <property type="project" value="InterPro"/>
</dbReference>
<proteinExistence type="predicted"/>
<dbReference type="InParanoid" id="A0A423WVU0"/>
<gene>
    <name evidence="1" type="ORF">VPNG_06861</name>
</gene>
<dbReference type="InterPro" id="IPR012340">
    <property type="entry name" value="NA-bd_OB-fold"/>
</dbReference>
<keyword evidence="2" id="KW-1185">Reference proteome</keyword>
<sequence>MASATLALSHQFPKSSNVEALVDVRLLLERLTAEQTSVGEWVNIIGYISSAPPALVKNSSKRKVEAPAIHVQALMLWSAGPLDISRYENYLGQTLSNDTPKAKHLKPGKA</sequence>
<comment type="caution">
    <text evidence="1">The sequence shown here is derived from an EMBL/GenBank/DDBJ whole genome shotgun (WGS) entry which is preliminary data.</text>
</comment>
<reference evidence="1 2" key="1">
    <citation type="submission" date="2015-09" db="EMBL/GenBank/DDBJ databases">
        <title>Host preference determinants of Valsa canker pathogens revealed by comparative genomics.</title>
        <authorList>
            <person name="Yin Z."/>
            <person name="Huang L."/>
        </authorList>
    </citation>
    <scope>NUCLEOTIDE SEQUENCE [LARGE SCALE GENOMIC DNA]</scope>
    <source>
        <strain evidence="1 2">SXYLt</strain>
    </source>
</reference>
<dbReference type="OrthoDB" id="5275361at2759"/>
<evidence type="ECO:0000313" key="1">
    <source>
        <dbReference type="EMBL" id="ROW07583.1"/>
    </source>
</evidence>
<protein>
    <submittedName>
        <fullName evidence="1">Uncharacterized protein</fullName>
    </submittedName>
</protein>
<evidence type="ECO:0000313" key="2">
    <source>
        <dbReference type="Proteomes" id="UP000285146"/>
    </source>
</evidence>
<dbReference type="Proteomes" id="UP000285146">
    <property type="component" value="Unassembled WGS sequence"/>
</dbReference>
<dbReference type="Gene3D" id="2.40.50.140">
    <property type="entry name" value="Nucleic acid-binding proteins"/>
    <property type="match status" value="1"/>
</dbReference>
<dbReference type="AlphaFoldDB" id="A0A423WVU0"/>
<dbReference type="InterPro" id="IPR024222">
    <property type="entry name" value="Ten1_fungal"/>
</dbReference>
<dbReference type="GO" id="GO:0043047">
    <property type="term" value="F:single-stranded telomeric DNA binding"/>
    <property type="evidence" value="ECO:0007669"/>
    <property type="project" value="InterPro"/>
</dbReference>
<name>A0A423WVU0_9PEZI</name>
<accession>A0A423WVU0</accession>
<dbReference type="GO" id="GO:0016233">
    <property type="term" value="P:telomere capping"/>
    <property type="evidence" value="ECO:0007669"/>
    <property type="project" value="InterPro"/>
</dbReference>
<dbReference type="EMBL" id="LKEB01000037">
    <property type="protein sequence ID" value="ROW07583.1"/>
    <property type="molecule type" value="Genomic_DNA"/>
</dbReference>